<gene>
    <name evidence="1" type="ORF">THAOC_21427</name>
</gene>
<comment type="caution">
    <text evidence="1">The sequence shown here is derived from an EMBL/GenBank/DDBJ whole genome shotgun (WGS) entry which is preliminary data.</text>
</comment>
<dbReference type="Proteomes" id="UP000266841">
    <property type="component" value="Unassembled WGS sequence"/>
</dbReference>
<proteinExistence type="predicted"/>
<dbReference type="EMBL" id="AGNL01025196">
    <property type="protein sequence ID" value="EJK58449.1"/>
    <property type="molecule type" value="Genomic_DNA"/>
</dbReference>
<accession>K0S119</accession>
<dbReference type="AlphaFoldDB" id="K0S119"/>
<keyword evidence="2" id="KW-1185">Reference proteome</keyword>
<sequence length="94" mass="10509">MDVTVTLGESLAPALAFQGFESPFDIDSHRDFLPGQLRWYRPEASKKPAETETTWYLQWAGTRTSLIYVSLAVTYLNATYGQSKDGSYESPPAL</sequence>
<evidence type="ECO:0000313" key="2">
    <source>
        <dbReference type="Proteomes" id="UP000266841"/>
    </source>
</evidence>
<protein>
    <submittedName>
        <fullName evidence="1">Uncharacterized protein</fullName>
    </submittedName>
</protein>
<evidence type="ECO:0000313" key="1">
    <source>
        <dbReference type="EMBL" id="EJK58449.1"/>
    </source>
</evidence>
<reference evidence="1 2" key="1">
    <citation type="journal article" date="2012" name="Genome Biol.">
        <title>Genome and low-iron response of an oceanic diatom adapted to chronic iron limitation.</title>
        <authorList>
            <person name="Lommer M."/>
            <person name="Specht M."/>
            <person name="Roy A.S."/>
            <person name="Kraemer L."/>
            <person name="Andreson R."/>
            <person name="Gutowska M.A."/>
            <person name="Wolf J."/>
            <person name="Bergner S.V."/>
            <person name="Schilhabel M.B."/>
            <person name="Klostermeier U.C."/>
            <person name="Beiko R.G."/>
            <person name="Rosenstiel P."/>
            <person name="Hippler M."/>
            <person name="Laroche J."/>
        </authorList>
    </citation>
    <scope>NUCLEOTIDE SEQUENCE [LARGE SCALE GENOMIC DNA]</scope>
    <source>
        <strain evidence="1 2">CCMP1005</strain>
    </source>
</reference>
<organism evidence="1 2">
    <name type="scientific">Thalassiosira oceanica</name>
    <name type="common">Marine diatom</name>
    <dbReference type="NCBI Taxonomy" id="159749"/>
    <lineage>
        <taxon>Eukaryota</taxon>
        <taxon>Sar</taxon>
        <taxon>Stramenopiles</taxon>
        <taxon>Ochrophyta</taxon>
        <taxon>Bacillariophyta</taxon>
        <taxon>Coscinodiscophyceae</taxon>
        <taxon>Thalassiosirophycidae</taxon>
        <taxon>Thalassiosirales</taxon>
        <taxon>Thalassiosiraceae</taxon>
        <taxon>Thalassiosira</taxon>
    </lineage>
</organism>
<name>K0S119_THAOC</name>